<dbReference type="PROSITE" id="PS50250">
    <property type="entry name" value="PCI"/>
    <property type="match status" value="1"/>
</dbReference>
<comment type="caution">
    <text evidence="3">The sequence shown here is derived from an EMBL/GenBank/DDBJ whole genome shotgun (WGS) entry which is preliminary data.</text>
</comment>
<dbReference type="Gene3D" id="1.25.40.570">
    <property type="match status" value="1"/>
</dbReference>
<dbReference type="SUPFAM" id="SSF46785">
    <property type="entry name" value="Winged helix' DNA-binding domain"/>
    <property type="match status" value="1"/>
</dbReference>
<protein>
    <recommendedName>
        <fullName evidence="2">PCI domain-containing protein</fullName>
    </recommendedName>
</protein>
<dbReference type="SMART" id="SM00753">
    <property type="entry name" value="PAM"/>
    <property type="match status" value="1"/>
</dbReference>
<dbReference type="OrthoDB" id="194139at2759"/>
<organism evidence="3 4">
    <name type="scientific">Triparma strigata</name>
    <dbReference type="NCBI Taxonomy" id="1606541"/>
    <lineage>
        <taxon>Eukaryota</taxon>
        <taxon>Sar</taxon>
        <taxon>Stramenopiles</taxon>
        <taxon>Ochrophyta</taxon>
        <taxon>Bolidophyceae</taxon>
        <taxon>Parmales</taxon>
        <taxon>Triparmaceae</taxon>
        <taxon>Triparma</taxon>
    </lineage>
</organism>
<dbReference type="Proteomes" id="UP001165085">
    <property type="component" value="Unassembled WGS sequence"/>
</dbReference>
<dbReference type="AlphaFoldDB" id="A0A9W7A453"/>
<evidence type="ECO:0000313" key="4">
    <source>
        <dbReference type="Proteomes" id="UP001165085"/>
    </source>
</evidence>
<feature type="region of interest" description="Disordered" evidence="1">
    <location>
        <begin position="1"/>
        <end position="47"/>
    </location>
</feature>
<keyword evidence="4" id="KW-1185">Reference proteome</keyword>
<dbReference type="InterPro" id="IPR050871">
    <property type="entry name" value="26S_Proteasome/COP9_Components"/>
</dbReference>
<dbReference type="InterPro" id="IPR000717">
    <property type="entry name" value="PCI_dom"/>
</dbReference>
<proteinExistence type="predicted"/>
<sequence length="489" mass="55035">MSDSDSYEMNEDEEEYDFEYSDDDASNTSDIDSENSYYNAKGSRDDSLSSGIAAFLAVIKTEESGEKTVWGFKSLKQLIKCYYKQEDFKEMVEIYKKLLGYISCSAVTQNISEKGINSILDRLSNEKKNQDLLHSIYNETLAFFSSGDTKNERLWFKCSLKLGQLLLDVDDNVRFQKVINTLLEKSEDGSQGTSHMMEIYALQIQMYGKTRDTKKLKDLYAKALSVQNNVPHPRTLGIIHDCGGKTYMQAQQWKEAKDAFFISFKSFDEAGDHSRLRVLRYLLLASMLHESAINPLDSPEARPYKDAAEIQVMTRLVSAFHGNRIKEFETILKRNEGGVMDDKFIRGYLEELRMSVRKKVAIKIIEGFERVSFGWLSGELCDISEEEVERLLVLLILEGRISGQIDQVKKYLTITPPTPPPTTLLMNSITTLSISLQSALATANDSIPGKAKGGGFQQNVGFGIGGIIGEKGWRGRKNLGGKGADNMVM</sequence>
<name>A0A9W7A453_9STRA</name>
<reference evidence="4" key="1">
    <citation type="journal article" date="2023" name="Commun. Biol.">
        <title>Genome analysis of Parmales, the sister group of diatoms, reveals the evolutionary specialization of diatoms from phago-mixotrophs to photoautotrophs.</title>
        <authorList>
            <person name="Ban H."/>
            <person name="Sato S."/>
            <person name="Yoshikawa S."/>
            <person name="Yamada K."/>
            <person name="Nakamura Y."/>
            <person name="Ichinomiya M."/>
            <person name="Sato N."/>
            <person name="Blanc-Mathieu R."/>
            <person name="Endo H."/>
            <person name="Kuwata A."/>
            <person name="Ogata H."/>
        </authorList>
    </citation>
    <scope>NUCLEOTIDE SEQUENCE [LARGE SCALE GENOMIC DNA]</scope>
    <source>
        <strain evidence="4">NIES 3701</strain>
    </source>
</reference>
<gene>
    <name evidence="3" type="ORF">TrST_g12380</name>
</gene>
<evidence type="ECO:0000259" key="2">
    <source>
        <dbReference type="PROSITE" id="PS50250"/>
    </source>
</evidence>
<feature type="compositionally biased region" description="Polar residues" evidence="1">
    <location>
        <begin position="27"/>
        <end position="38"/>
    </location>
</feature>
<evidence type="ECO:0000313" key="3">
    <source>
        <dbReference type="EMBL" id="GMH63116.1"/>
    </source>
</evidence>
<evidence type="ECO:0000256" key="1">
    <source>
        <dbReference type="SAM" id="MobiDB-lite"/>
    </source>
</evidence>
<accession>A0A9W7A453</accession>
<dbReference type="InterPro" id="IPR036390">
    <property type="entry name" value="WH_DNA-bd_sf"/>
</dbReference>
<dbReference type="Pfam" id="PF01399">
    <property type="entry name" value="PCI"/>
    <property type="match status" value="1"/>
</dbReference>
<feature type="compositionally biased region" description="Acidic residues" evidence="1">
    <location>
        <begin position="1"/>
        <end position="25"/>
    </location>
</feature>
<dbReference type="SMART" id="SM00088">
    <property type="entry name" value="PINT"/>
    <property type="match status" value="1"/>
</dbReference>
<feature type="domain" description="PCI" evidence="2">
    <location>
        <begin position="249"/>
        <end position="419"/>
    </location>
</feature>
<dbReference type="EMBL" id="BRXY01000082">
    <property type="protein sequence ID" value="GMH63116.1"/>
    <property type="molecule type" value="Genomic_DNA"/>
</dbReference>
<dbReference type="PANTHER" id="PTHR10678">
    <property type="entry name" value="26S PROTEASOME NON-ATPASE REGULATORY SUBUNIT 11/COP9 SIGNALOSOME COMPLEX SUBUNIT 2"/>
    <property type="match status" value="1"/>
</dbReference>